<dbReference type="CDD" id="cd05831">
    <property type="entry name" value="Ribosomal_P1"/>
    <property type="match status" value="1"/>
</dbReference>
<keyword evidence="4" id="KW-0687">Ribonucleoprotein</keyword>
<evidence type="ECO:0000256" key="2">
    <source>
        <dbReference type="ARBA" id="ARBA00005436"/>
    </source>
</evidence>
<dbReference type="Gene3D" id="1.10.10.1410">
    <property type="match status" value="1"/>
</dbReference>
<dbReference type="GO" id="GO:0043021">
    <property type="term" value="F:ribonucleoprotein complex binding"/>
    <property type="evidence" value="ECO:0007669"/>
    <property type="project" value="TreeGrafter"/>
</dbReference>
<dbReference type="GO" id="GO:0022625">
    <property type="term" value="C:cytosolic large ribosomal subunit"/>
    <property type="evidence" value="ECO:0007669"/>
    <property type="project" value="TreeGrafter"/>
</dbReference>
<evidence type="ECO:0000313" key="8">
    <source>
        <dbReference type="EMBL" id="VVC29253.1"/>
    </source>
</evidence>
<dbReference type="PRINTS" id="PR00456">
    <property type="entry name" value="RIBOSOMALP2"/>
</dbReference>
<dbReference type="InterPro" id="IPR038716">
    <property type="entry name" value="P1/P2_N_sf"/>
</dbReference>
<name>A0A5E4MAX5_9HEMI</name>
<sequence>MAICKAQSACVYAALILADDDVDVTGEKIQTILKAANVEVEPYWPGLFAKALETTSIKDLITSIGSSVGAAPAAGAAAAAPASEAKEEKKEEKKEESEEEDDDDMGFGLFE</sequence>
<dbReference type="HAMAP" id="MF_01478">
    <property type="entry name" value="Ribosomal_L12_arch"/>
    <property type="match status" value="1"/>
</dbReference>
<dbReference type="PANTHER" id="PTHR45696:SF10">
    <property type="entry name" value="LARGE RIBOSOMAL SUBUNIT PROTEIN P1"/>
    <property type="match status" value="1"/>
</dbReference>
<dbReference type="FunFam" id="1.10.10.1410:FF:000001">
    <property type="entry name" value="60S acidic ribosomal protein P1"/>
    <property type="match status" value="1"/>
</dbReference>
<feature type="compositionally biased region" description="Basic and acidic residues" evidence="7">
    <location>
        <begin position="84"/>
        <end position="96"/>
    </location>
</feature>
<evidence type="ECO:0000256" key="1">
    <source>
        <dbReference type="ARBA" id="ARBA00003362"/>
    </source>
</evidence>
<evidence type="ECO:0000256" key="3">
    <source>
        <dbReference type="ARBA" id="ARBA00022980"/>
    </source>
</evidence>
<dbReference type="InterPro" id="IPR001859">
    <property type="entry name" value="Ribosomal_P1/P2_euk"/>
</dbReference>
<accession>A0A5E4MAX5</accession>
<evidence type="ECO:0000256" key="7">
    <source>
        <dbReference type="SAM" id="MobiDB-lite"/>
    </source>
</evidence>
<dbReference type="GO" id="GO:0030295">
    <property type="term" value="F:protein kinase activator activity"/>
    <property type="evidence" value="ECO:0007669"/>
    <property type="project" value="TreeGrafter"/>
</dbReference>
<evidence type="ECO:0000256" key="4">
    <source>
        <dbReference type="ARBA" id="ARBA00023274"/>
    </source>
</evidence>
<evidence type="ECO:0000313" key="9">
    <source>
        <dbReference type="Proteomes" id="UP000325440"/>
    </source>
</evidence>
<dbReference type="EMBL" id="CABPRJ010000489">
    <property type="protein sequence ID" value="VVC29253.1"/>
    <property type="molecule type" value="Genomic_DNA"/>
</dbReference>
<feature type="region of interest" description="Disordered" evidence="7">
    <location>
        <begin position="75"/>
        <end position="111"/>
    </location>
</feature>
<keyword evidence="3 8" id="KW-0689">Ribosomal protein</keyword>
<dbReference type="GO" id="GO:0003735">
    <property type="term" value="F:structural constituent of ribosome"/>
    <property type="evidence" value="ECO:0007669"/>
    <property type="project" value="InterPro"/>
</dbReference>
<proteinExistence type="inferred from homology"/>
<dbReference type="GO" id="GO:0002181">
    <property type="term" value="P:cytoplasmic translation"/>
    <property type="evidence" value="ECO:0007669"/>
    <property type="project" value="TreeGrafter"/>
</dbReference>
<protein>
    <recommendedName>
        <fullName evidence="5">Large ribosomal subunit protein P1</fullName>
    </recommendedName>
    <alternativeName>
        <fullName evidence="6">60S acidic ribosomal protein P1</fullName>
    </alternativeName>
</protein>
<dbReference type="Proteomes" id="UP000325440">
    <property type="component" value="Unassembled WGS sequence"/>
</dbReference>
<gene>
    <name evidence="8" type="ORF">CINCED_3A023109</name>
</gene>
<organism evidence="8 9">
    <name type="scientific">Cinara cedri</name>
    <dbReference type="NCBI Taxonomy" id="506608"/>
    <lineage>
        <taxon>Eukaryota</taxon>
        <taxon>Metazoa</taxon>
        <taxon>Ecdysozoa</taxon>
        <taxon>Arthropoda</taxon>
        <taxon>Hexapoda</taxon>
        <taxon>Insecta</taxon>
        <taxon>Pterygota</taxon>
        <taxon>Neoptera</taxon>
        <taxon>Paraneoptera</taxon>
        <taxon>Hemiptera</taxon>
        <taxon>Sternorrhyncha</taxon>
        <taxon>Aphidomorpha</taxon>
        <taxon>Aphidoidea</taxon>
        <taxon>Aphididae</taxon>
        <taxon>Lachninae</taxon>
        <taxon>Cinara</taxon>
    </lineage>
</organism>
<reference evidence="8 9" key="1">
    <citation type="submission" date="2019-08" db="EMBL/GenBank/DDBJ databases">
        <authorList>
            <person name="Alioto T."/>
            <person name="Alioto T."/>
            <person name="Gomez Garrido J."/>
        </authorList>
    </citation>
    <scope>NUCLEOTIDE SEQUENCE [LARGE SCALE GENOMIC DNA]</scope>
</reference>
<dbReference type="InterPro" id="IPR027534">
    <property type="entry name" value="Ribosomal_P1/P2"/>
</dbReference>
<comment type="function">
    <text evidence="1">Plays an important role in the elongation step of protein synthesis.</text>
</comment>
<comment type="similarity">
    <text evidence="2">Belongs to the eukaryotic ribosomal protein P1/P2 family.</text>
</comment>
<dbReference type="AlphaFoldDB" id="A0A5E4MAX5"/>
<dbReference type="OrthoDB" id="2194681at2759"/>
<dbReference type="GO" id="GO:0006414">
    <property type="term" value="P:translational elongation"/>
    <property type="evidence" value="ECO:0007669"/>
    <property type="project" value="InterPro"/>
</dbReference>
<dbReference type="PANTHER" id="PTHR45696">
    <property type="entry name" value="60S ACIDIC RIBOSOMAL PROTEIN P1"/>
    <property type="match status" value="1"/>
</dbReference>
<evidence type="ECO:0000256" key="6">
    <source>
        <dbReference type="ARBA" id="ARBA00042918"/>
    </source>
</evidence>
<evidence type="ECO:0000256" key="5">
    <source>
        <dbReference type="ARBA" id="ARBA00041116"/>
    </source>
</evidence>
<dbReference type="Pfam" id="PF00428">
    <property type="entry name" value="Ribosomal_60s"/>
    <property type="match status" value="1"/>
</dbReference>
<keyword evidence="9" id="KW-1185">Reference proteome</keyword>